<evidence type="ECO:0000313" key="3">
    <source>
        <dbReference type="Proteomes" id="UP000717696"/>
    </source>
</evidence>
<feature type="compositionally biased region" description="Pro residues" evidence="1">
    <location>
        <begin position="202"/>
        <end position="216"/>
    </location>
</feature>
<dbReference type="OrthoDB" id="5148182at2759"/>
<keyword evidence="3" id="KW-1185">Reference proteome</keyword>
<dbReference type="AlphaFoldDB" id="A0A9P9FDV2"/>
<reference evidence="2" key="1">
    <citation type="journal article" date="2021" name="Nat. Commun.">
        <title>Genetic determinants of endophytism in the Arabidopsis root mycobiome.</title>
        <authorList>
            <person name="Mesny F."/>
            <person name="Miyauchi S."/>
            <person name="Thiergart T."/>
            <person name="Pickel B."/>
            <person name="Atanasova L."/>
            <person name="Karlsson M."/>
            <person name="Huettel B."/>
            <person name="Barry K.W."/>
            <person name="Haridas S."/>
            <person name="Chen C."/>
            <person name="Bauer D."/>
            <person name="Andreopoulos W."/>
            <person name="Pangilinan J."/>
            <person name="LaButti K."/>
            <person name="Riley R."/>
            <person name="Lipzen A."/>
            <person name="Clum A."/>
            <person name="Drula E."/>
            <person name="Henrissat B."/>
            <person name="Kohler A."/>
            <person name="Grigoriev I.V."/>
            <person name="Martin F.M."/>
            <person name="Hacquard S."/>
        </authorList>
    </citation>
    <scope>NUCLEOTIDE SEQUENCE</scope>
    <source>
        <strain evidence="2">MPI-CAGE-AT-0021</strain>
    </source>
</reference>
<dbReference type="EMBL" id="JAGMUU010000002">
    <property type="protein sequence ID" value="KAH7160002.1"/>
    <property type="molecule type" value="Genomic_DNA"/>
</dbReference>
<feature type="compositionally biased region" description="Basic residues" evidence="1">
    <location>
        <begin position="144"/>
        <end position="159"/>
    </location>
</feature>
<evidence type="ECO:0000256" key="1">
    <source>
        <dbReference type="SAM" id="MobiDB-lite"/>
    </source>
</evidence>
<accession>A0A9P9FDV2</accession>
<dbReference type="Proteomes" id="UP000717696">
    <property type="component" value="Unassembled WGS sequence"/>
</dbReference>
<sequence>MAPHSNADSSYYRSAILSNSRFFLGPGAEVDVVGERDSSRVWHMHVVKMEAGERTKVLTGTAANHQDALRLLYETSAQAVNRYVSTNGFGLPPTISDSPKRRTNRVNCRGGEPNAMSISEVIALHGSSSEEEEEEESDSDGSRKGRTNKRGRRQRRNRRVAGEAVSATYSCSDNDDDDHDNDDDTDVAEVVEEPSHRRRHVAPPPWYPPGPGPSQPAPRGRMPAAGWNAFPAGPPVTHPDPLGRRPQPAGPVLGPLPQNVLDRCSIGLPVNVVNRSPISLRPVPVLLNINWTGRGCKNMLGQVAPSGDALRTMALKEVCMRPTGFVPAAPGMPLPPFTQPDFVNLRAVIRRMTLGADVYEVASFGDDLSPLFRTSAGIPKFDIEVSKVMMPVPRRRANSVSSANSDDDITK</sequence>
<protein>
    <submittedName>
        <fullName evidence="2">Uncharacterized protein</fullName>
    </submittedName>
</protein>
<proteinExistence type="predicted"/>
<feature type="region of interest" description="Disordered" evidence="1">
    <location>
        <begin position="89"/>
        <end position="225"/>
    </location>
</feature>
<gene>
    <name evidence="2" type="ORF">B0J13DRAFT_519430</name>
</gene>
<comment type="caution">
    <text evidence="2">The sequence shown here is derived from an EMBL/GenBank/DDBJ whole genome shotgun (WGS) entry which is preliminary data.</text>
</comment>
<organism evidence="2 3">
    <name type="scientific">Dactylonectria estremocensis</name>
    <dbReference type="NCBI Taxonomy" id="1079267"/>
    <lineage>
        <taxon>Eukaryota</taxon>
        <taxon>Fungi</taxon>
        <taxon>Dikarya</taxon>
        <taxon>Ascomycota</taxon>
        <taxon>Pezizomycotina</taxon>
        <taxon>Sordariomycetes</taxon>
        <taxon>Hypocreomycetidae</taxon>
        <taxon>Hypocreales</taxon>
        <taxon>Nectriaceae</taxon>
        <taxon>Dactylonectria</taxon>
    </lineage>
</organism>
<feature type="compositionally biased region" description="Acidic residues" evidence="1">
    <location>
        <begin position="173"/>
        <end position="192"/>
    </location>
</feature>
<name>A0A9P9FDV2_9HYPO</name>
<feature type="compositionally biased region" description="Acidic residues" evidence="1">
    <location>
        <begin position="129"/>
        <end position="139"/>
    </location>
</feature>
<evidence type="ECO:0000313" key="2">
    <source>
        <dbReference type="EMBL" id="KAH7160002.1"/>
    </source>
</evidence>